<dbReference type="InterPro" id="IPR043502">
    <property type="entry name" value="DNA/RNA_pol_sf"/>
</dbReference>
<dbReference type="CDD" id="cd01647">
    <property type="entry name" value="RT_LTR"/>
    <property type="match status" value="1"/>
</dbReference>
<dbReference type="InterPro" id="IPR000477">
    <property type="entry name" value="RT_dom"/>
</dbReference>
<dbReference type="PANTHER" id="PTHR24559:SF444">
    <property type="entry name" value="REVERSE TRANSCRIPTASE DOMAIN-CONTAINING PROTEIN"/>
    <property type="match status" value="1"/>
</dbReference>
<evidence type="ECO:0000256" key="7">
    <source>
        <dbReference type="ARBA" id="ARBA00022918"/>
    </source>
</evidence>
<evidence type="ECO:0000256" key="2">
    <source>
        <dbReference type="ARBA" id="ARBA00022679"/>
    </source>
</evidence>
<dbReference type="PANTHER" id="PTHR24559">
    <property type="entry name" value="TRANSPOSON TY3-I GAG-POL POLYPROTEIN"/>
    <property type="match status" value="1"/>
</dbReference>
<evidence type="ECO:0000313" key="9">
    <source>
        <dbReference type="EMBL" id="KFD62344.1"/>
    </source>
</evidence>
<dbReference type="GO" id="GO:0006508">
    <property type="term" value="P:proteolysis"/>
    <property type="evidence" value="ECO:0007669"/>
    <property type="project" value="UniProtKB-KW"/>
</dbReference>
<dbReference type="SUPFAM" id="SSF56672">
    <property type="entry name" value="DNA/RNA polymerases"/>
    <property type="match status" value="1"/>
</dbReference>
<dbReference type="InterPro" id="IPR043128">
    <property type="entry name" value="Rev_trsase/Diguanyl_cyclase"/>
</dbReference>
<keyword evidence="2" id="KW-0808">Transferase</keyword>
<reference evidence="9" key="1">
    <citation type="journal article" date="2014" name="Nat. Genet.">
        <title>Genome and transcriptome of the porcine whipworm Trichuris suis.</title>
        <authorList>
            <person name="Jex A.R."/>
            <person name="Nejsum P."/>
            <person name="Schwarz E.M."/>
            <person name="Hu L."/>
            <person name="Young N.D."/>
            <person name="Hall R.S."/>
            <person name="Korhonen P.K."/>
            <person name="Liao S."/>
            <person name="Thamsborg S."/>
            <person name="Xia J."/>
            <person name="Xu P."/>
            <person name="Wang S."/>
            <person name="Scheerlinck J.P."/>
            <person name="Hofmann A."/>
            <person name="Sternberg P.W."/>
            <person name="Wang J."/>
            <person name="Gasser R.B."/>
        </authorList>
    </citation>
    <scope>NUCLEOTIDE SEQUENCE [LARGE SCALE GENOMIC DNA]</scope>
    <source>
        <strain evidence="9">DCEP-RM93F</strain>
    </source>
</reference>
<dbReference type="GO" id="GO:0004519">
    <property type="term" value="F:endonuclease activity"/>
    <property type="evidence" value="ECO:0007669"/>
    <property type="project" value="UniProtKB-KW"/>
</dbReference>
<evidence type="ECO:0000256" key="5">
    <source>
        <dbReference type="ARBA" id="ARBA00022759"/>
    </source>
</evidence>
<dbReference type="Gene3D" id="3.30.70.270">
    <property type="match status" value="1"/>
</dbReference>
<keyword evidence="3" id="KW-0548">Nucleotidyltransferase</keyword>
<keyword evidence="1" id="KW-0645">Protease</keyword>
<keyword evidence="7" id="KW-0695">RNA-directed DNA polymerase</keyword>
<accession>A0A085MYP8</accession>
<keyword evidence="4" id="KW-0540">Nuclease</keyword>
<evidence type="ECO:0000256" key="6">
    <source>
        <dbReference type="ARBA" id="ARBA00022801"/>
    </source>
</evidence>
<keyword evidence="5" id="KW-0255">Endonuclease</keyword>
<dbReference type="Proteomes" id="UP000030758">
    <property type="component" value="Unassembled WGS sequence"/>
</dbReference>
<proteinExistence type="predicted"/>
<gene>
    <name evidence="9" type="ORF">M514_08682</name>
</gene>
<dbReference type="GO" id="GO:0003964">
    <property type="term" value="F:RNA-directed DNA polymerase activity"/>
    <property type="evidence" value="ECO:0007669"/>
    <property type="project" value="UniProtKB-KW"/>
</dbReference>
<keyword evidence="6" id="KW-0378">Hydrolase</keyword>
<evidence type="ECO:0000256" key="1">
    <source>
        <dbReference type="ARBA" id="ARBA00022670"/>
    </source>
</evidence>
<organism evidence="9">
    <name type="scientific">Trichuris suis</name>
    <name type="common">pig whipworm</name>
    <dbReference type="NCBI Taxonomy" id="68888"/>
    <lineage>
        <taxon>Eukaryota</taxon>
        <taxon>Metazoa</taxon>
        <taxon>Ecdysozoa</taxon>
        <taxon>Nematoda</taxon>
        <taxon>Enoplea</taxon>
        <taxon>Dorylaimia</taxon>
        <taxon>Trichinellida</taxon>
        <taxon>Trichuridae</taxon>
        <taxon>Trichuris</taxon>
    </lineage>
</organism>
<dbReference type="InterPro" id="IPR053134">
    <property type="entry name" value="RNA-dir_DNA_polymerase"/>
</dbReference>
<evidence type="ECO:0000256" key="4">
    <source>
        <dbReference type="ARBA" id="ARBA00022722"/>
    </source>
</evidence>
<evidence type="ECO:0000259" key="8">
    <source>
        <dbReference type="Pfam" id="PF00078"/>
    </source>
</evidence>
<feature type="domain" description="Reverse transcriptase" evidence="8">
    <location>
        <begin position="8"/>
        <end position="85"/>
    </location>
</feature>
<protein>
    <recommendedName>
        <fullName evidence="8">Reverse transcriptase domain-containing protein</fullName>
    </recommendedName>
</protein>
<dbReference type="AlphaFoldDB" id="A0A085MYP8"/>
<evidence type="ECO:0000256" key="3">
    <source>
        <dbReference type="ARBA" id="ARBA00022695"/>
    </source>
</evidence>
<sequence>MQDFVHFLAGKTIFSKIDLVRAYHQIPVHSDDVKKTAVITPFGLFEFPFMPFGLCNAAQTFQRFIDKVLRGLDFAYAFIDDILIGGGRNPE</sequence>
<dbReference type="Pfam" id="PF00078">
    <property type="entry name" value="RVT_1"/>
    <property type="match status" value="1"/>
</dbReference>
<dbReference type="GO" id="GO:0008233">
    <property type="term" value="F:peptidase activity"/>
    <property type="evidence" value="ECO:0007669"/>
    <property type="project" value="UniProtKB-KW"/>
</dbReference>
<dbReference type="FunFam" id="3.10.10.10:FF:000007">
    <property type="entry name" value="Retrovirus-related Pol polyprotein from transposon 17.6-like Protein"/>
    <property type="match status" value="1"/>
</dbReference>
<dbReference type="Gene3D" id="3.10.10.10">
    <property type="entry name" value="HIV Type 1 Reverse Transcriptase, subunit A, domain 1"/>
    <property type="match status" value="1"/>
</dbReference>
<dbReference type="EMBL" id="KL367597">
    <property type="protein sequence ID" value="KFD62344.1"/>
    <property type="molecule type" value="Genomic_DNA"/>
</dbReference>
<name>A0A085MYP8_9BILA</name>